<evidence type="ECO:0000256" key="7">
    <source>
        <dbReference type="SAM" id="MobiDB-lite"/>
    </source>
</evidence>
<reference evidence="8 9" key="1">
    <citation type="submission" date="2013-11" db="EMBL/GenBank/DDBJ databases">
        <title>Genome sequencing of Stegodyphus mimosarum.</title>
        <authorList>
            <person name="Bechsgaard J."/>
        </authorList>
    </citation>
    <scope>NUCLEOTIDE SEQUENCE [LARGE SCALE GENOMIC DNA]</scope>
</reference>
<dbReference type="GO" id="GO:0000978">
    <property type="term" value="F:RNA polymerase II cis-regulatory region sequence-specific DNA binding"/>
    <property type="evidence" value="ECO:0007669"/>
    <property type="project" value="TreeGrafter"/>
</dbReference>
<dbReference type="EMBL" id="KK119941">
    <property type="protein sequence ID" value="KFM77125.1"/>
    <property type="molecule type" value="Genomic_DNA"/>
</dbReference>
<feature type="region of interest" description="Disordered" evidence="7">
    <location>
        <begin position="255"/>
        <end position="276"/>
    </location>
</feature>
<dbReference type="PANTHER" id="PTHR46164:SF3">
    <property type="entry name" value="ATF6, ISOFORM C"/>
    <property type="match status" value="1"/>
</dbReference>
<dbReference type="OMA" id="AMIWNDS"/>
<dbReference type="STRING" id="407821.A0A087UID6"/>
<comment type="subcellular location">
    <subcellularLocation>
        <location evidence="1">Membrane</location>
        <topology evidence="1">Single-pass membrane protein</topology>
    </subcellularLocation>
</comment>
<keyword evidence="9" id="KW-1185">Reference proteome</keyword>
<accession>A0A087UID6</accession>
<evidence type="ECO:0000256" key="1">
    <source>
        <dbReference type="ARBA" id="ARBA00004167"/>
    </source>
</evidence>
<evidence type="ECO:0000256" key="3">
    <source>
        <dbReference type="ARBA" id="ARBA00023015"/>
    </source>
</evidence>
<name>A0A087UID6_STEMI</name>
<evidence type="ECO:0000256" key="5">
    <source>
        <dbReference type="ARBA" id="ARBA00023163"/>
    </source>
</evidence>
<dbReference type="Proteomes" id="UP000054359">
    <property type="component" value="Unassembled WGS sequence"/>
</dbReference>
<evidence type="ECO:0000256" key="4">
    <source>
        <dbReference type="ARBA" id="ARBA00023125"/>
    </source>
</evidence>
<gene>
    <name evidence="8" type="ORF">X975_19074</name>
</gene>
<evidence type="ECO:0000313" key="9">
    <source>
        <dbReference type="Proteomes" id="UP000054359"/>
    </source>
</evidence>
<proteinExistence type="inferred from homology"/>
<dbReference type="PANTHER" id="PTHR46164">
    <property type="entry name" value="ATF6, ISOFORM C"/>
    <property type="match status" value="1"/>
</dbReference>
<evidence type="ECO:0000256" key="2">
    <source>
        <dbReference type="ARBA" id="ARBA00009050"/>
    </source>
</evidence>
<comment type="similarity">
    <text evidence="2">Belongs to the bZIP family. ATF subfamily.</text>
</comment>
<dbReference type="GO" id="GO:0005634">
    <property type="term" value="C:nucleus"/>
    <property type="evidence" value="ECO:0007669"/>
    <property type="project" value="TreeGrafter"/>
</dbReference>
<dbReference type="AlphaFoldDB" id="A0A087UID6"/>
<protein>
    <submittedName>
        <fullName evidence="8">Cyclic AMP-dependent transcription factor ATF-6 alpha</fullName>
    </submittedName>
</protein>
<organism evidence="8 9">
    <name type="scientific">Stegodyphus mimosarum</name>
    <name type="common">African social velvet spider</name>
    <dbReference type="NCBI Taxonomy" id="407821"/>
    <lineage>
        <taxon>Eukaryota</taxon>
        <taxon>Metazoa</taxon>
        <taxon>Ecdysozoa</taxon>
        <taxon>Arthropoda</taxon>
        <taxon>Chelicerata</taxon>
        <taxon>Arachnida</taxon>
        <taxon>Araneae</taxon>
        <taxon>Araneomorphae</taxon>
        <taxon>Entelegynae</taxon>
        <taxon>Eresoidea</taxon>
        <taxon>Eresidae</taxon>
        <taxon>Stegodyphus</taxon>
    </lineage>
</organism>
<dbReference type="InterPro" id="IPR051882">
    <property type="entry name" value="ATF_bZIP_TF"/>
</dbReference>
<dbReference type="OrthoDB" id="644067at2759"/>
<sequence length="303" mass="35750">MVVLFMITFNLRSYSPVFDKTSSKLIPEELENHRIGRILLWNEENNSKAESPSKPLFRSQKFIKNEDSSEYLVNWDKSYNSSTCQQFINKTESLRLEKDLLGWVKRVEKKQKQKESKQQKSLAYLKDASRPLPKLQPWSKRKNDHQRDVWAKRKNGNEILIYQTPRQAYEDFFDAIHRRDDSFYFVSFSGDHLLLPAIAHNQTLRPRMSFVMPAMIWNDSVESSDDHIGMMQIDCEVLDTKLVYIKESVIPAHLRQKQNNTSKSKPKSDSDYAINKNTKRHEEEVLKLSRQPRDSCVLYHHVL</sequence>
<evidence type="ECO:0000313" key="8">
    <source>
        <dbReference type="EMBL" id="KFM77125.1"/>
    </source>
</evidence>
<dbReference type="GO" id="GO:0030968">
    <property type="term" value="P:endoplasmic reticulum unfolded protein response"/>
    <property type="evidence" value="ECO:0007669"/>
    <property type="project" value="TreeGrafter"/>
</dbReference>
<dbReference type="GO" id="GO:0000981">
    <property type="term" value="F:DNA-binding transcription factor activity, RNA polymerase II-specific"/>
    <property type="evidence" value="ECO:0007669"/>
    <property type="project" value="TreeGrafter"/>
</dbReference>
<keyword evidence="4" id="KW-0238">DNA-binding</keyword>
<evidence type="ECO:0000256" key="6">
    <source>
        <dbReference type="ARBA" id="ARBA00023242"/>
    </source>
</evidence>
<dbReference type="GO" id="GO:0016020">
    <property type="term" value="C:membrane"/>
    <property type="evidence" value="ECO:0007669"/>
    <property type="project" value="UniProtKB-SubCell"/>
</dbReference>
<keyword evidence="5" id="KW-0804">Transcription</keyword>
<feature type="non-terminal residue" evidence="8">
    <location>
        <position position="303"/>
    </location>
</feature>
<keyword evidence="3" id="KW-0805">Transcription regulation</keyword>
<keyword evidence="6" id="KW-0539">Nucleus</keyword>